<sequence length="359" mass="40382">MAKKLYFATDKNIYDALHHKRITAAKLHELLLNRGVFLSPELDKEILIEEISKLPHGFNELEHIKKLVKTYDPRESTTSVSFQTSTNQAELKSAAEALKKTCSPSKGQSLNIVAKKDGSLTVEYKYEEIDLSKTALRQIDKRNVIIELRPGADKVEVRMPQNPEAKKVIESLQNELSKIKSEPIERFEISLLAITDPTLRSQFFQELMNGLRGYETDDVTKVELNRSTDASEDEDKEETIDTGFVKKAVLNGEGVNSSAIFSQLHEKGYYIGRIAWSSKPTSGIGDRINVEAFFKDSEKCCDFAYQIKGINNQKEDGFNVTIRAATAQEKKHISELIESAAENAYNIIIGSEVNEDEKG</sequence>
<dbReference type="Proteomes" id="UP000037564">
    <property type="component" value="Unassembled WGS sequence"/>
</dbReference>
<dbReference type="EMBL" id="LGZN01000085">
    <property type="protein sequence ID" value="KNF62898.1"/>
    <property type="molecule type" value="Genomic_DNA"/>
</dbReference>
<reference evidence="1 2" key="1">
    <citation type="submission" date="2015-07" db="EMBL/GenBank/DDBJ databases">
        <title>Genome sequences of 64 non-O157:H7 Shiga toxin-producing Escherichia coli strains.</title>
        <authorList>
            <person name="Gonzalez-Escalona N."/>
            <person name="Toro M."/>
            <person name="Timme R."/>
            <person name="Payne J."/>
        </authorList>
    </citation>
    <scope>NUCLEOTIDE SEQUENCE [LARGE SCALE GENOMIC DNA]</scope>
    <source>
        <strain evidence="1 2">CFSAN026843</strain>
    </source>
</reference>
<dbReference type="AlphaFoldDB" id="A0A0B0U8F7"/>
<evidence type="ECO:0000313" key="2">
    <source>
        <dbReference type="Proteomes" id="UP000037564"/>
    </source>
</evidence>
<gene>
    <name evidence="1" type="ORF">WR15_25095</name>
</gene>
<dbReference type="RefSeq" id="WP_001085272.1">
    <property type="nucleotide sequence ID" value="NZ_BFQB01000033.1"/>
</dbReference>
<organism evidence="1 2">
    <name type="scientific">Escherichia coli</name>
    <dbReference type="NCBI Taxonomy" id="562"/>
    <lineage>
        <taxon>Bacteria</taxon>
        <taxon>Pseudomonadati</taxon>
        <taxon>Pseudomonadota</taxon>
        <taxon>Gammaproteobacteria</taxon>
        <taxon>Enterobacterales</taxon>
        <taxon>Enterobacteriaceae</taxon>
        <taxon>Escherichia</taxon>
    </lineage>
</organism>
<comment type="caution">
    <text evidence="1">The sequence shown here is derived from an EMBL/GenBank/DDBJ whole genome shotgun (WGS) entry which is preliminary data.</text>
</comment>
<proteinExistence type="predicted"/>
<name>A0A0B0U8F7_ECOLX</name>
<dbReference type="PATRIC" id="fig|562.7396.peg.5461"/>
<accession>A0A0B0U8F7</accession>
<protein>
    <submittedName>
        <fullName evidence="1">Uncharacterized protein</fullName>
    </submittedName>
</protein>
<evidence type="ECO:0000313" key="1">
    <source>
        <dbReference type="EMBL" id="KNF62898.1"/>
    </source>
</evidence>